<dbReference type="WBParaSite" id="ASIM_0000448601-mRNA-1">
    <property type="protein sequence ID" value="ASIM_0000448601-mRNA-1"/>
    <property type="gene ID" value="ASIM_0000448601"/>
</dbReference>
<dbReference type="GO" id="GO:0005615">
    <property type="term" value="C:extracellular space"/>
    <property type="evidence" value="ECO:0007669"/>
    <property type="project" value="TreeGrafter"/>
</dbReference>
<dbReference type="InterPro" id="IPR001930">
    <property type="entry name" value="Peptidase_M1"/>
</dbReference>
<sequence length="203" mass="22810">LKLHSSEINIKKASVALSDGSALENLPVHYDKKWTTVTLELPKEVSPQSAKLSLEFDGTLNDKMRGFYRSSYKDAKGNEKFIASTQFESTYARLSFPCWDEPIYKATFDISLVVDKNLTALSNMNAVKETDEGTKRVVKYATTPLMSTYLVAFAVGDLEYIEMNEFVCFNLEKNFKWMSDAIVYSAWEEGTGQVCLGTGNESN</sequence>
<proteinExistence type="predicted"/>
<protein>
    <submittedName>
        <fullName evidence="2">Peptidase_M1_N domain-containing protein</fullName>
    </submittedName>
</protein>
<dbReference type="GO" id="GO:0006508">
    <property type="term" value="P:proteolysis"/>
    <property type="evidence" value="ECO:0007669"/>
    <property type="project" value="InterPro"/>
</dbReference>
<dbReference type="GO" id="GO:0043171">
    <property type="term" value="P:peptide catabolic process"/>
    <property type="evidence" value="ECO:0007669"/>
    <property type="project" value="TreeGrafter"/>
</dbReference>
<dbReference type="InterPro" id="IPR050344">
    <property type="entry name" value="Peptidase_M1_aminopeptidases"/>
</dbReference>
<dbReference type="InterPro" id="IPR045357">
    <property type="entry name" value="Aminopeptidase_N-like_N"/>
</dbReference>
<name>A0A0M3JA66_ANISI</name>
<evidence type="ECO:0000313" key="2">
    <source>
        <dbReference type="WBParaSite" id="ASIM_0000448601-mRNA-1"/>
    </source>
</evidence>
<dbReference type="SUPFAM" id="SSF63737">
    <property type="entry name" value="Leukotriene A4 hydrolase N-terminal domain"/>
    <property type="match status" value="1"/>
</dbReference>
<dbReference type="InterPro" id="IPR042097">
    <property type="entry name" value="Aminopeptidase_N-like_N_sf"/>
</dbReference>
<dbReference type="PRINTS" id="PR00756">
    <property type="entry name" value="ALADIPTASE"/>
</dbReference>
<dbReference type="PANTHER" id="PTHR11533:SF174">
    <property type="entry name" value="PUROMYCIN-SENSITIVE AMINOPEPTIDASE-RELATED"/>
    <property type="match status" value="1"/>
</dbReference>
<dbReference type="PANTHER" id="PTHR11533">
    <property type="entry name" value="PROTEASE M1 ZINC METALLOPROTEASE"/>
    <property type="match status" value="1"/>
</dbReference>
<dbReference type="Pfam" id="PF17900">
    <property type="entry name" value="Peptidase_M1_N"/>
    <property type="match status" value="1"/>
</dbReference>
<dbReference type="GO" id="GO:0070006">
    <property type="term" value="F:metalloaminopeptidase activity"/>
    <property type="evidence" value="ECO:0007669"/>
    <property type="project" value="TreeGrafter"/>
</dbReference>
<feature type="domain" description="Aminopeptidase N-like N-terminal" evidence="1">
    <location>
        <begin position="2"/>
        <end position="150"/>
    </location>
</feature>
<evidence type="ECO:0000259" key="1">
    <source>
        <dbReference type="Pfam" id="PF17900"/>
    </source>
</evidence>
<dbReference type="Gene3D" id="2.60.40.1730">
    <property type="entry name" value="tricorn interacting facor f3 domain"/>
    <property type="match status" value="1"/>
</dbReference>
<dbReference type="AlphaFoldDB" id="A0A0M3JA66"/>
<dbReference type="GO" id="GO:0005737">
    <property type="term" value="C:cytoplasm"/>
    <property type="evidence" value="ECO:0007669"/>
    <property type="project" value="TreeGrafter"/>
</dbReference>
<reference evidence="2" key="1">
    <citation type="submission" date="2017-02" db="UniProtKB">
        <authorList>
            <consortium name="WormBaseParasite"/>
        </authorList>
    </citation>
    <scope>IDENTIFICATION</scope>
</reference>
<dbReference type="GO" id="GO:0008270">
    <property type="term" value="F:zinc ion binding"/>
    <property type="evidence" value="ECO:0007669"/>
    <property type="project" value="TreeGrafter"/>
</dbReference>
<organism evidence="2">
    <name type="scientific">Anisakis simplex</name>
    <name type="common">Herring worm</name>
    <dbReference type="NCBI Taxonomy" id="6269"/>
    <lineage>
        <taxon>Eukaryota</taxon>
        <taxon>Metazoa</taxon>
        <taxon>Ecdysozoa</taxon>
        <taxon>Nematoda</taxon>
        <taxon>Chromadorea</taxon>
        <taxon>Rhabditida</taxon>
        <taxon>Spirurina</taxon>
        <taxon>Ascaridomorpha</taxon>
        <taxon>Ascaridoidea</taxon>
        <taxon>Anisakidae</taxon>
        <taxon>Anisakis</taxon>
        <taxon>Anisakis simplex complex</taxon>
    </lineage>
</organism>
<dbReference type="GO" id="GO:0016020">
    <property type="term" value="C:membrane"/>
    <property type="evidence" value="ECO:0007669"/>
    <property type="project" value="TreeGrafter"/>
</dbReference>
<dbReference type="GO" id="GO:0042277">
    <property type="term" value="F:peptide binding"/>
    <property type="evidence" value="ECO:0007669"/>
    <property type="project" value="TreeGrafter"/>
</dbReference>
<accession>A0A0M3JA66</accession>